<reference evidence="1" key="2">
    <citation type="submission" date="2020-07" db="EMBL/GenBank/DDBJ databases">
        <authorList>
            <person name="Vera ALvarez R."/>
            <person name="Arias-Moreno D.M."/>
            <person name="Jimenez-Jacinto V."/>
            <person name="Jimenez-Bremont J.F."/>
            <person name="Swaminathan K."/>
            <person name="Moose S.P."/>
            <person name="Guerrero-Gonzalez M.L."/>
            <person name="Marino-Ramirez L."/>
            <person name="Landsman D."/>
            <person name="Rodriguez-Kessler M."/>
            <person name="Delgado-Sanchez P."/>
        </authorList>
    </citation>
    <scope>NUCLEOTIDE SEQUENCE</scope>
    <source>
        <tissue evidence="1">Cladode</tissue>
    </source>
</reference>
<protein>
    <submittedName>
        <fullName evidence="1">Uncharacterized protein</fullName>
    </submittedName>
</protein>
<evidence type="ECO:0000313" key="1">
    <source>
        <dbReference type="EMBL" id="MBA4646635.1"/>
    </source>
</evidence>
<name>A0A7C8ZP92_OPUST</name>
<sequence>MNKTKQYIIKTDNIRYSASKHLHHLSHLCCSFSFITPSHHPPTISNVSPNTSHHPFDSPFCYLSCLTHSPPFQFPHPFSTMPFCCLCLSTQGQTSSPFLSPIRAE</sequence>
<dbReference type="EMBL" id="GISG01147286">
    <property type="protein sequence ID" value="MBA4646635.1"/>
    <property type="molecule type" value="Transcribed_RNA"/>
</dbReference>
<dbReference type="AlphaFoldDB" id="A0A7C8ZP92"/>
<accession>A0A7C8ZP92</accession>
<organism evidence="1">
    <name type="scientific">Opuntia streptacantha</name>
    <name type="common">Prickly pear cactus</name>
    <name type="synonym">Opuntia cardona</name>
    <dbReference type="NCBI Taxonomy" id="393608"/>
    <lineage>
        <taxon>Eukaryota</taxon>
        <taxon>Viridiplantae</taxon>
        <taxon>Streptophyta</taxon>
        <taxon>Embryophyta</taxon>
        <taxon>Tracheophyta</taxon>
        <taxon>Spermatophyta</taxon>
        <taxon>Magnoliopsida</taxon>
        <taxon>eudicotyledons</taxon>
        <taxon>Gunneridae</taxon>
        <taxon>Pentapetalae</taxon>
        <taxon>Caryophyllales</taxon>
        <taxon>Cactineae</taxon>
        <taxon>Cactaceae</taxon>
        <taxon>Opuntioideae</taxon>
        <taxon>Opuntia</taxon>
    </lineage>
</organism>
<reference evidence="1" key="1">
    <citation type="journal article" date="2013" name="J. Plant Res.">
        <title>Effect of fungi and light on seed germination of three Opuntia species from semiarid lands of central Mexico.</title>
        <authorList>
            <person name="Delgado-Sanchez P."/>
            <person name="Jimenez-Bremont J.F."/>
            <person name="Guerrero-Gonzalez Mde L."/>
            <person name="Flores J."/>
        </authorList>
    </citation>
    <scope>NUCLEOTIDE SEQUENCE</scope>
    <source>
        <tissue evidence="1">Cladode</tissue>
    </source>
</reference>
<proteinExistence type="predicted"/>